<organism evidence="1">
    <name type="scientific">marine sediment metagenome</name>
    <dbReference type="NCBI Taxonomy" id="412755"/>
    <lineage>
        <taxon>unclassified sequences</taxon>
        <taxon>metagenomes</taxon>
        <taxon>ecological metagenomes</taxon>
    </lineage>
</organism>
<proteinExistence type="predicted"/>
<evidence type="ECO:0000313" key="1">
    <source>
        <dbReference type="EMBL" id="GAH95315.1"/>
    </source>
</evidence>
<sequence>RHKWLEWKGPLSEWMATFRFSLATKEEDCVNALGNIKHAIEGLH</sequence>
<comment type="caution">
    <text evidence="1">The sequence shown here is derived from an EMBL/GenBank/DDBJ whole genome shotgun (WGS) entry which is preliminary data.</text>
</comment>
<feature type="non-terminal residue" evidence="1">
    <location>
        <position position="1"/>
    </location>
</feature>
<accession>X1KNV8</accession>
<dbReference type="AlphaFoldDB" id="X1KNV8"/>
<dbReference type="EMBL" id="BARV01001364">
    <property type="protein sequence ID" value="GAH95315.1"/>
    <property type="molecule type" value="Genomic_DNA"/>
</dbReference>
<gene>
    <name evidence="1" type="ORF">S06H3_04013</name>
</gene>
<name>X1KNV8_9ZZZZ</name>
<protein>
    <submittedName>
        <fullName evidence="1">Uncharacterized protein</fullName>
    </submittedName>
</protein>
<reference evidence="1" key="1">
    <citation type="journal article" date="2014" name="Front. Microbiol.">
        <title>High frequency of phylogenetically diverse reductive dehalogenase-homologous genes in deep subseafloor sedimentary metagenomes.</title>
        <authorList>
            <person name="Kawai M."/>
            <person name="Futagami T."/>
            <person name="Toyoda A."/>
            <person name="Takaki Y."/>
            <person name="Nishi S."/>
            <person name="Hori S."/>
            <person name="Arai W."/>
            <person name="Tsubouchi T."/>
            <person name="Morono Y."/>
            <person name="Uchiyama I."/>
            <person name="Ito T."/>
            <person name="Fujiyama A."/>
            <person name="Inagaki F."/>
            <person name="Takami H."/>
        </authorList>
    </citation>
    <scope>NUCLEOTIDE SEQUENCE</scope>
    <source>
        <strain evidence="1">Expedition CK06-06</strain>
    </source>
</reference>